<name>A0A238LFF2_9RHOB</name>
<dbReference type="Proteomes" id="UP000201613">
    <property type="component" value="Unassembled WGS sequence"/>
</dbReference>
<organism evidence="1 2">
    <name type="scientific">Flavimaricola marinus</name>
    <dbReference type="NCBI Taxonomy" id="1819565"/>
    <lineage>
        <taxon>Bacteria</taxon>
        <taxon>Pseudomonadati</taxon>
        <taxon>Pseudomonadota</taxon>
        <taxon>Alphaproteobacteria</taxon>
        <taxon>Rhodobacterales</taxon>
        <taxon>Paracoccaceae</taxon>
        <taxon>Flavimaricola</taxon>
    </lineage>
</organism>
<gene>
    <name evidence="1" type="ORF">LOM8899_01815</name>
</gene>
<reference evidence="1 2" key="1">
    <citation type="submission" date="2017-05" db="EMBL/GenBank/DDBJ databases">
        <authorList>
            <person name="Song R."/>
            <person name="Chenine A.L."/>
            <person name="Ruprecht R.M."/>
        </authorList>
    </citation>
    <scope>NUCLEOTIDE SEQUENCE [LARGE SCALE GENOMIC DNA]</scope>
    <source>
        <strain evidence="1 2">CECT 8899</strain>
    </source>
</reference>
<evidence type="ECO:0000313" key="1">
    <source>
        <dbReference type="EMBL" id="SMY07676.1"/>
    </source>
</evidence>
<accession>A0A238LFF2</accession>
<evidence type="ECO:0000313" key="2">
    <source>
        <dbReference type="Proteomes" id="UP000201613"/>
    </source>
</evidence>
<dbReference type="EMBL" id="FXZK01000003">
    <property type="protein sequence ID" value="SMY07676.1"/>
    <property type="molecule type" value="Genomic_DNA"/>
</dbReference>
<dbReference type="RefSeq" id="WP_093991891.1">
    <property type="nucleotide sequence ID" value="NZ_FXZK01000003.1"/>
</dbReference>
<protein>
    <submittedName>
        <fullName evidence="1">Uncharacterized protein</fullName>
    </submittedName>
</protein>
<dbReference type="AlphaFoldDB" id="A0A238LFF2"/>
<dbReference type="OrthoDB" id="9816009at2"/>
<proteinExistence type="predicted"/>
<sequence>MIQLFIPFVIGLAIGIEPPEKSMPMAQAGTDEMVTPEATAAPQVTLPGQALADEYANREPEPQMATGKFTTAIEIKQIMLMTKGSWVAINDNDGQDILYFTHLLAWRCGMWAIRYGLNGEPANTELPLEECHEDTTSPNAMTDMDNFPPYVFLPHNSIESVYVEIVFDDGTTDFAVFPRASVLLP</sequence>
<keyword evidence="2" id="KW-1185">Reference proteome</keyword>